<proteinExistence type="predicted"/>
<evidence type="ECO:0000256" key="1">
    <source>
        <dbReference type="SAM" id="Coils"/>
    </source>
</evidence>
<evidence type="ECO:0000313" key="2">
    <source>
        <dbReference type="EMBL" id="GAI59557.1"/>
    </source>
</evidence>
<reference evidence="2" key="1">
    <citation type="journal article" date="2014" name="Front. Microbiol.">
        <title>High frequency of phylogenetically diverse reductive dehalogenase-homologous genes in deep subseafloor sedimentary metagenomes.</title>
        <authorList>
            <person name="Kawai M."/>
            <person name="Futagami T."/>
            <person name="Toyoda A."/>
            <person name="Takaki Y."/>
            <person name="Nishi S."/>
            <person name="Hori S."/>
            <person name="Arai W."/>
            <person name="Tsubouchi T."/>
            <person name="Morono Y."/>
            <person name="Uchiyama I."/>
            <person name="Ito T."/>
            <person name="Fujiyama A."/>
            <person name="Inagaki F."/>
            <person name="Takami H."/>
        </authorList>
    </citation>
    <scope>NUCLEOTIDE SEQUENCE</scope>
    <source>
        <strain evidence="2">Expedition CK06-06</strain>
    </source>
</reference>
<dbReference type="AlphaFoldDB" id="X1PTK3"/>
<feature type="non-terminal residue" evidence="2">
    <location>
        <position position="36"/>
    </location>
</feature>
<feature type="coiled-coil region" evidence="1">
    <location>
        <begin position="7"/>
        <end position="34"/>
    </location>
</feature>
<accession>X1PTK3</accession>
<keyword evidence="1" id="KW-0175">Coiled coil</keyword>
<sequence length="36" mass="4227">MDAASEMKKAIAERKKLTDEKLQLMRTARQASEQYR</sequence>
<name>X1PTK3_9ZZZZ</name>
<comment type="caution">
    <text evidence="2">The sequence shown here is derived from an EMBL/GenBank/DDBJ whole genome shotgun (WGS) entry which is preliminary data.</text>
</comment>
<dbReference type="EMBL" id="BARW01002711">
    <property type="protein sequence ID" value="GAI59557.1"/>
    <property type="molecule type" value="Genomic_DNA"/>
</dbReference>
<gene>
    <name evidence="2" type="ORF">S12H4_07372</name>
</gene>
<organism evidence="2">
    <name type="scientific">marine sediment metagenome</name>
    <dbReference type="NCBI Taxonomy" id="412755"/>
    <lineage>
        <taxon>unclassified sequences</taxon>
        <taxon>metagenomes</taxon>
        <taxon>ecological metagenomes</taxon>
    </lineage>
</organism>
<protein>
    <submittedName>
        <fullName evidence="2">Uncharacterized protein</fullName>
    </submittedName>
</protein>